<dbReference type="SMART" id="SM00369">
    <property type="entry name" value="LRR_TYP"/>
    <property type="match status" value="5"/>
</dbReference>
<feature type="region of interest" description="Disordered" evidence="3">
    <location>
        <begin position="480"/>
        <end position="521"/>
    </location>
</feature>
<dbReference type="PANTHER" id="PTHR24369:SF213">
    <property type="entry name" value="INSULIN LIKE GROWTH FACTOR BINDING PROTEIN ACID LABILE SUBUNIT"/>
    <property type="match status" value="1"/>
</dbReference>
<keyword evidence="1" id="KW-0433">Leucine-rich repeat</keyword>
<dbReference type="InterPro" id="IPR032675">
    <property type="entry name" value="LRR_dom_sf"/>
</dbReference>
<evidence type="ECO:0000256" key="1">
    <source>
        <dbReference type="ARBA" id="ARBA00022614"/>
    </source>
</evidence>
<feature type="region of interest" description="Disordered" evidence="3">
    <location>
        <begin position="630"/>
        <end position="649"/>
    </location>
</feature>
<dbReference type="PROSITE" id="PS51450">
    <property type="entry name" value="LRR"/>
    <property type="match status" value="3"/>
</dbReference>
<dbReference type="PANTHER" id="PTHR24369">
    <property type="entry name" value="ANTIGEN BSP, PUTATIVE-RELATED"/>
    <property type="match status" value="1"/>
</dbReference>
<dbReference type="Gene3D" id="3.80.10.10">
    <property type="entry name" value="Ribonuclease Inhibitor"/>
    <property type="match status" value="1"/>
</dbReference>
<dbReference type="GO" id="GO:0005886">
    <property type="term" value="C:plasma membrane"/>
    <property type="evidence" value="ECO:0007669"/>
    <property type="project" value="TreeGrafter"/>
</dbReference>
<evidence type="ECO:0000313" key="6">
    <source>
        <dbReference type="RefSeq" id="XP_007539790.2"/>
    </source>
</evidence>
<protein>
    <submittedName>
        <fullName evidence="6">Leucine-rich repeat-containing protein 66</fullName>
    </submittedName>
</protein>
<dbReference type="InterPro" id="IPR050541">
    <property type="entry name" value="LRR_TM_domain-containing"/>
</dbReference>
<dbReference type="STRING" id="9365.ENSEEUP00000010825"/>
<feature type="region of interest" description="Disordered" evidence="3">
    <location>
        <begin position="566"/>
        <end position="616"/>
    </location>
</feature>
<keyword evidence="4" id="KW-0472">Membrane</keyword>
<dbReference type="GeneID" id="103128806"/>
<dbReference type="Pfam" id="PF13855">
    <property type="entry name" value="LRR_8"/>
    <property type="match status" value="1"/>
</dbReference>
<evidence type="ECO:0000313" key="5">
    <source>
        <dbReference type="Proteomes" id="UP001652624"/>
    </source>
</evidence>
<accession>A0A1S3AS85</accession>
<organism evidence="5 6">
    <name type="scientific">Erinaceus europaeus</name>
    <name type="common">Western European hedgehog</name>
    <dbReference type="NCBI Taxonomy" id="9365"/>
    <lineage>
        <taxon>Eukaryota</taxon>
        <taxon>Metazoa</taxon>
        <taxon>Chordata</taxon>
        <taxon>Craniata</taxon>
        <taxon>Vertebrata</taxon>
        <taxon>Euteleostomi</taxon>
        <taxon>Mammalia</taxon>
        <taxon>Eutheria</taxon>
        <taxon>Laurasiatheria</taxon>
        <taxon>Eulipotyphla</taxon>
        <taxon>Erinaceidae</taxon>
        <taxon>Erinaceinae</taxon>
        <taxon>Erinaceus</taxon>
    </lineage>
</organism>
<sequence length="955" mass="107710">MKNLCFGIITVVIVLYFTGTMTAPSRKSSILLNSECQWNGYHLTNCSFAGKHDMPLAIPQTAATMDISLFRVLLQPPVKTEEWNIKHLELSNNLIWKITLHPLTHLHALEILNLSNNAIHSISLDLPSPVSGEKHHRSKLTNGLPSLKFLILRKNKLTGIPKGLWKLKSLQSLDLSLNGISQIGLFDFYNCLHLRNLYLKSNEIFRIHPKAFKNLKKLQVVDLSNNALSTILPMMNLALELPHLEVDLTDNQWHCDSSVLAFQNVISESWRRKWNMICNNPIENEAAYWWIPQSRISRERHLPHTKPSHMTSLRMSRAQRPLEVLPVTSPTLSKEEPASSDAREKQKQLPRPVRRPRDVQTHKEKEEASQDLILAICLSVFITFFVAFCLGAFARPYIDRLWQRRCQNKSSSSDNAYSNEGFYDEVEATGNIQQQHPKTDLHQSVHDPKLCEKQNPFGEIQTSLDTVSTADKVLGISRKEADRWQKKEQHGANTGARNRRQNTYPDDSVAHSSLHGQPSANSHVLTPVAQVHSYRNDIFEEPLYDTVAQEETVSEHSLGISGRLHTASKSTLNNPDEIDPPLSRDIMASPPIRLTYTKEQRPGEKEGRGYTKQLPSELSREMEASTYINSVSVQQQRPERTSEEEPSLPYSTVTLNELADTGPSPLVCPQGWQSDPHVTPTNEEPKDKQALDTQYELDTSYDSDEGSLFTLSSTSSEDARQVTEEEHNKDHDRASESPQENSGVRMGSVMTLENHENNTIFQKILRKSENQEDHSEKPLASRSDSDLCETHPEGASNTHKFEAPLSFPVSQDKSPCSDESSGMFTYGSVTALHSESVQWHYSLKDLVFPDMSISSQTPSPHSAEIPSDSDKRTCHERDSDICKYEPFIQGIDTTQNDILFEITTWENTRPSSDSKGGSETSNPRNADADEDCDSRKDMSLTQLLLSYGEGTCSSV</sequence>
<dbReference type="CTD" id="339977"/>
<feature type="region of interest" description="Disordered" evidence="3">
    <location>
        <begin position="656"/>
        <end position="744"/>
    </location>
</feature>
<feature type="transmembrane region" description="Helical" evidence="4">
    <location>
        <begin position="372"/>
        <end position="394"/>
    </location>
</feature>
<dbReference type="InterPro" id="IPR003591">
    <property type="entry name" value="Leu-rich_rpt_typical-subtyp"/>
</dbReference>
<reference evidence="6" key="1">
    <citation type="submission" date="2025-08" db="UniProtKB">
        <authorList>
            <consortium name="RefSeq"/>
        </authorList>
    </citation>
    <scope>IDENTIFICATION</scope>
</reference>
<feature type="region of interest" description="Disordered" evidence="3">
    <location>
        <begin position="854"/>
        <end position="874"/>
    </location>
</feature>
<evidence type="ECO:0000256" key="2">
    <source>
        <dbReference type="ARBA" id="ARBA00022737"/>
    </source>
</evidence>
<keyword evidence="4" id="KW-0812">Transmembrane</keyword>
<dbReference type="Proteomes" id="UP001652624">
    <property type="component" value="Chromosome 3"/>
</dbReference>
<feature type="compositionally biased region" description="Basic and acidic residues" evidence="3">
    <location>
        <begin position="480"/>
        <end position="490"/>
    </location>
</feature>
<proteinExistence type="predicted"/>
<dbReference type="AlphaFoldDB" id="A0A1S3AS85"/>
<feature type="compositionally biased region" description="Basic and acidic residues" evidence="3">
    <location>
        <begin position="717"/>
        <end position="735"/>
    </location>
</feature>
<dbReference type="eggNOG" id="KOG0619">
    <property type="taxonomic scope" value="Eukaryota"/>
</dbReference>
<feature type="region of interest" description="Disordered" evidence="3">
    <location>
        <begin position="769"/>
        <end position="801"/>
    </location>
</feature>
<evidence type="ECO:0000256" key="3">
    <source>
        <dbReference type="SAM" id="MobiDB-lite"/>
    </source>
</evidence>
<evidence type="ECO:0000256" key="4">
    <source>
        <dbReference type="SAM" id="Phobius"/>
    </source>
</evidence>
<feature type="compositionally biased region" description="Basic and acidic residues" evidence="3">
    <location>
        <begin position="596"/>
        <end position="609"/>
    </location>
</feature>
<keyword evidence="2" id="KW-0677">Repeat</keyword>
<dbReference type="SUPFAM" id="SSF52058">
    <property type="entry name" value="L domain-like"/>
    <property type="match status" value="1"/>
</dbReference>
<feature type="region of interest" description="Disordered" evidence="3">
    <location>
        <begin position="905"/>
        <end position="935"/>
    </location>
</feature>
<feature type="compositionally biased region" description="Basic and acidic residues" evidence="3">
    <location>
        <begin position="333"/>
        <end position="347"/>
    </location>
</feature>
<gene>
    <name evidence="6" type="primary">LRRC66</name>
</gene>
<keyword evidence="4" id="KW-1133">Transmembrane helix</keyword>
<keyword evidence="5" id="KW-1185">Reference proteome</keyword>
<dbReference type="InterPro" id="IPR001611">
    <property type="entry name" value="Leu-rich_rpt"/>
</dbReference>
<name>A0A1S3AS85_ERIEU</name>
<feature type="compositionally biased region" description="Polar residues" evidence="3">
    <location>
        <begin position="905"/>
        <end position="924"/>
    </location>
</feature>
<dbReference type="RefSeq" id="XP_007539790.2">
    <property type="nucleotide sequence ID" value="XM_007539728.3"/>
</dbReference>
<feature type="compositionally biased region" description="Polar residues" evidence="3">
    <location>
        <begin position="491"/>
        <end position="521"/>
    </location>
</feature>
<feature type="region of interest" description="Disordered" evidence="3">
    <location>
        <begin position="325"/>
        <end position="365"/>
    </location>
</feature>
<feature type="compositionally biased region" description="Basic and acidic residues" evidence="3">
    <location>
        <begin position="355"/>
        <end position="365"/>
    </location>
</feature>
<feature type="compositionally biased region" description="Basic and acidic residues" evidence="3">
    <location>
        <begin position="769"/>
        <end position="792"/>
    </location>
</feature>
<dbReference type="OrthoDB" id="660555at2759"/>